<dbReference type="AlphaFoldDB" id="A0AAV3AUU6"/>
<protein>
    <submittedName>
        <fullName evidence="1">Uncharacterized protein</fullName>
    </submittedName>
</protein>
<evidence type="ECO:0000313" key="1">
    <source>
        <dbReference type="EMBL" id="DBA27947.1"/>
    </source>
</evidence>
<organism evidence="1 2">
    <name type="scientific">Pyxicephalus adspersus</name>
    <name type="common">African bullfrog</name>
    <dbReference type="NCBI Taxonomy" id="30357"/>
    <lineage>
        <taxon>Eukaryota</taxon>
        <taxon>Metazoa</taxon>
        <taxon>Chordata</taxon>
        <taxon>Craniata</taxon>
        <taxon>Vertebrata</taxon>
        <taxon>Euteleostomi</taxon>
        <taxon>Amphibia</taxon>
        <taxon>Batrachia</taxon>
        <taxon>Anura</taxon>
        <taxon>Neobatrachia</taxon>
        <taxon>Ranoidea</taxon>
        <taxon>Pyxicephalidae</taxon>
        <taxon>Pyxicephalinae</taxon>
        <taxon>Pyxicephalus</taxon>
    </lineage>
</organism>
<reference evidence="1" key="1">
    <citation type="thesis" date="2020" institute="ProQuest LLC" country="789 East Eisenhower Parkway, Ann Arbor, MI, USA">
        <title>Comparative Genomics and Chromosome Evolution.</title>
        <authorList>
            <person name="Mudd A.B."/>
        </authorList>
    </citation>
    <scope>NUCLEOTIDE SEQUENCE</scope>
    <source>
        <strain evidence="1">1538</strain>
        <tissue evidence="1">Blood</tissue>
    </source>
</reference>
<accession>A0AAV3AUU6</accession>
<name>A0AAV3AUU6_PYXAD</name>
<evidence type="ECO:0000313" key="2">
    <source>
        <dbReference type="Proteomes" id="UP001181693"/>
    </source>
</evidence>
<gene>
    <name evidence="1" type="ORF">GDO54_008383</name>
</gene>
<dbReference type="EMBL" id="DYDO01000003">
    <property type="protein sequence ID" value="DBA27947.1"/>
    <property type="molecule type" value="Genomic_DNA"/>
</dbReference>
<keyword evidence="2" id="KW-1185">Reference proteome</keyword>
<sequence length="84" mass="9312">MDNRTAGMLEIAFNPPGRHCLNHKLIQTQKYKDIFTPLLQAMFITENNDTTATTARGAAMICSTWGRYGIDSTGCDILKNGCRS</sequence>
<proteinExistence type="predicted"/>
<comment type="caution">
    <text evidence="1">The sequence shown here is derived from an EMBL/GenBank/DDBJ whole genome shotgun (WGS) entry which is preliminary data.</text>
</comment>
<dbReference type="Proteomes" id="UP001181693">
    <property type="component" value="Unassembled WGS sequence"/>
</dbReference>